<evidence type="ECO:0000313" key="1">
    <source>
        <dbReference type="EMBL" id="CRI34136.1"/>
    </source>
</evidence>
<proteinExistence type="predicted"/>
<organism evidence="1 2">
    <name type="scientific">Helicobacter heilmannii</name>
    <dbReference type="NCBI Taxonomy" id="35817"/>
    <lineage>
        <taxon>Bacteria</taxon>
        <taxon>Pseudomonadati</taxon>
        <taxon>Campylobacterota</taxon>
        <taxon>Epsilonproteobacteria</taxon>
        <taxon>Campylobacterales</taxon>
        <taxon>Helicobacteraceae</taxon>
        <taxon>Helicobacter</taxon>
    </lineage>
</organism>
<dbReference type="Proteomes" id="UP000046090">
    <property type="component" value="Unassembled WGS sequence"/>
</dbReference>
<evidence type="ECO:0000313" key="2">
    <source>
        <dbReference type="Proteomes" id="UP000046090"/>
    </source>
</evidence>
<reference evidence="2" key="1">
    <citation type="submission" date="2014-12" db="EMBL/GenBank/DDBJ databases">
        <authorList>
            <person name="Smet A."/>
        </authorList>
    </citation>
    <scope>NUCLEOTIDE SEQUENCE [LARGE SCALE GENOMIC DNA]</scope>
</reference>
<name>A0A0K2Y4R8_HELHE</name>
<keyword evidence="2" id="KW-1185">Reference proteome</keyword>
<dbReference type="EMBL" id="CDMK01000001">
    <property type="protein sequence ID" value="CRI34136.1"/>
    <property type="molecule type" value="Genomic_DNA"/>
</dbReference>
<accession>A0A0K2Y4R8</accession>
<protein>
    <submittedName>
        <fullName evidence="1">Uncharacterized protein</fullName>
    </submittedName>
</protein>
<dbReference type="AlphaFoldDB" id="A0A0K2Y4R8"/>
<sequence>MAFIGGFVPSPRTPHQIPYTKIKKGHTTPLFSSPSFKPLLEVAL</sequence>
<gene>
    <name evidence="1" type="ORF">HHE01_09820</name>
</gene>